<feature type="region of interest" description="Disordered" evidence="1">
    <location>
        <begin position="520"/>
        <end position="678"/>
    </location>
</feature>
<dbReference type="AlphaFoldDB" id="A0AAD8GXX9"/>
<evidence type="ECO:0000313" key="3">
    <source>
        <dbReference type="EMBL" id="KAK1356724.1"/>
    </source>
</evidence>
<dbReference type="InterPro" id="IPR037731">
    <property type="entry name" value="ASY3-like"/>
</dbReference>
<feature type="compositionally biased region" description="Polar residues" evidence="1">
    <location>
        <begin position="49"/>
        <end position="59"/>
    </location>
</feature>
<feature type="compositionally biased region" description="Polar residues" evidence="1">
    <location>
        <begin position="472"/>
        <end position="488"/>
    </location>
</feature>
<dbReference type="PANTHER" id="PTHR36027:SF1">
    <property type="entry name" value="MEIOSIS-SPECIFIC PROTEIN ASY3"/>
    <property type="match status" value="1"/>
</dbReference>
<feature type="compositionally biased region" description="Basic and acidic residues" evidence="1">
    <location>
        <begin position="600"/>
        <end position="610"/>
    </location>
</feature>
<feature type="compositionally biased region" description="Polar residues" evidence="1">
    <location>
        <begin position="239"/>
        <end position="254"/>
    </location>
</feature>
<feature type="compositionally biased region" description="Basic and acidic residues" evidence="1">
    <location>
        <begin position="60"/>
        <end position="80"/>
    </location>
</feature>
<feature type="region of interest" description="Disordered" evidence="1">
    <location>
        <begin position="435"/>
        <end position="499"/>
    </location>
</feature>
<feature type="domain" description="Meiosis-specific protein ASY3-like coiled-coil" evidence="2">
    <location>
        <begin position="1"/>
        <end position="358"/>
    </location>
</feature>
<evidence type="ECO:0000313" key="4">
    <source>
        <dbReference type="Proteomes" id="UP001237642"/>
    </source>
</evidence>
<keyword evidence="4" id="KW-1185">Reference proteome</keyword>
<proteinExistence type="predicted"/>
<feature type="compositionally biased region" description="Polar residues" evidence="1">
    <location>
        <begin position="378"/>
        <end position="399"/>
    </location>
</feature>
<evidence type="ECO:0000256" key="1">
    <source>
        <dbReference type="SAM" id="MobiDB-lite"/>
    </source>
</evidence>
<feature type="region of interest" description="Disordered" evidence="1">
    <location>
        <begin position="48"/>
        <end position="82"/>
    </location>
</feature>
<feature type="compositionally biased region" description="Basic and acidic residues" evidence="1">
    <location>
        <begin position="347"/>
        <end position="356"/>
    </location>
</feature>
<gene>
    <name evidence="3" type="ORF">POM88_049980</name>
</gene>
<feature type="compositionally biased region" description="Acidic residues" evidence="1">
    <location>
        <begin position="646"/>
        <end position="663"/>
    </location>
</feature>
<feature type="domain" description="Meiosis-specific protein ASY3-like coiled-coil" evidence="2">
    <location>
        <begin position="517"/>
        <end position="885"/>
    </location>
</feature>
<accession>A0AAD8GXX9</accession>
<dbReference type="InterPro" id="IPR046845">
    <property type="entry name" value="ASY3-like_CC"/>
</dbReference>
<dbReference type="Pfam" id="PF20435">
    <property type="entry name" value="ASY3-like"/>
    <property type="match status" value="2"/>
</dbReference>
<protein>
    <recommendedName>
        <fullName evidence="2">Meiosis-specific protein ASY3-like coiled-coil domain-containing protein</fullName>
    </recommendedName>
</protein>
<sequence length="888" mass="98814">MSQCRSFGSNYHPSSQSRKISIGIVVDQFAKTKPNDVREDAAVVPITGNLGSSKVNTNEETNKNGKVKDVGKEKESEAVVHKTSPWVGTRSLHQNVPSRVFDAKQGSKYNGSNNSQQHLGDYNSSQKSVLQSGDGQQKFNRVTNGRKVQRDGSTNRVEEVSFATAQELKVPVEEVAQEKGVNTEKVGTEALRMKIWGVLEAVSTPTEDIFNSQTSKNGTDNFEPERKSDEKKSSAVKPRQNSDTIESDSDSPSHTMKRPVTRSLTRKRPIKVQQHKTTNAPSSSDRHKQPEKSTFSFKEGWSKRTTSATIGGSSGSKSGKRNCAKIEPRKLHFSKRSNAAETFHVTDSGKTKDHSESSSGVIKENVDEQVDVLDPSLTNNAEPQFEFNSPTLRVNTPTDTCFGGSSPKSKQGNQDDVYSPMKGIIFKSFFASNADSDKKNKATEISEDEIEHEDSPAEPLFNFNTPVLGLQPPTQSCFGGSSLKTSQGKQEDVDSPLKGVHSMKNIRSFSSFFALKRNSNKKNRETELSDGEVEHEDSPVQPQFDFNSPTLGENTPRETCFGGSSPINEQETQKDVFSPIKGVLQKETIQRSRNFFGLKPKSDSKHKDREISDDEVEHEESPVEKSLPSLKEMDTANILSTPSPSSEEDNSESCDEGPSEAETPETVTAQQPEILFRPTKRCHINEGADATMYSPSSSPNVSGKFYGLPSEMNEEDGLARAVSLFAMVLERVKSKMKSVANKRSSEILTSVATEMHLQLQNAESQIQTDVQKLSGIGKTKRRRLETRFQEQQEQLKGIYERFRNEVNMHLQDCRSTFEGLESHQTEFRDIVEKQKASHGKLMLQAEQAIKTQLNDAEGRITTVHKSTRQKMLQLRYVIAECLKEDVLY</sequence>
<comment type="caution">
    <text evidence="3">The sequence shown here is derived from an EMBL/GenBank/DDBJ whole genome shotgun (WGS) entry which is preliminary data.</text>
</comment>
<dbReference type="Proteomes" id="UP001237642">
    <property type="component" value="Unassembled WGS sequence"/>
</dbReference>
<feature type="compositionally biased region" description="Basic and acidic residues" evidence="1">
    <location>
        <begin position="223"/>
        <end position="233"/>
    </location>
</feature>
<dbReference type="PANTHER" id="PTHR36027">
    <property type="entry name" value="MEIOSIS-SPECIFIC PROTEIN ASY3"/>
    <property type="match status" value="1"/>
</dbReference>
<evidence type="ECO:0000259" key="2">
    <source>
        <dbReference type="Pfam" id="PF20435"/>
    </source>
</evidence>
<feature type="compositionally biased region" description="Polar residues" evidence="1">
    <location>
        <begin position="209"/>
        <end position="220"/>
    </location>
</feature>
<reference evidence="3" key="2">
    <citation type="submission" date="2023-05" db="EMBL/GenBank/DDBJ databases">
        <authorList>
            <person name="Schelkunov M.I."/>
        </authorList>
    </citation>
    <scope>NUCLEOTIDE SEQUENCE</scope>
    <source>
        <strain evidence="3">Hsosn_3</strain>
        <tissue evidence="3">Leaf</tissue>
    </source>
</reference>
<dbReference type="EMBL" id="JAUIZM010000011">
    <property type="protein sequence ID" value="KAK1356724.1"/>
    <property type="molecule type" value="Genomic_DNA"/>
</dbReference>
<feature type="compositionally biased region" description="Basic residues" evidence="1">
    <location>
        <begin position="255"/>
        <end position="274"/>
    </location>
</feature>
<reference evidence="3" key="1">
    <citation type="submission" date="2023-02" db="EMBL/GenBank/DDBJ databases">
        <title>Genome of toxic invasive species Heracleum sosnowskyi carries increased number of genes despite the absence of recent whole-genome duplications.</title>
        <authorList>
            <person name="Schelkunov M."/>
            <person name="Shtratnikova V."/>
            <person name="Makarenko M."/>
            <person name="Klepikova A."/>
            <person name="Omelchenko D."/>
            <person name="Novikova G."/>
            <person name="Obukhova E."/>
            <person name="Bogdanov V."/>
            <person name="Penin A."/>
            <person name="Logacheva M."/>
        </authorList>
    </citation>
    <scope>NUCLEOTIDE SEQUENCE</scope>
    <source>
        <strain evidence="3">Hsosn_3</strain>
        <tissue evidence="3">Leaf</tissue>
    </source>
</reference>
<dbReference type="GO" id="GO:0051321">
    <property type="term" value="P:meiotic cell cycle"/>
    <property type="evidence" value="ECO:0007669"/>
    <property type="project" value="InterPro"/>
</dbReference>
<feature type="region of interest" description="Disordered" evidence="1">
    <location>
        <begin position="209"/>
        <end position="366"/>
    </location>
</feature>
<organism evidence="3 4">
    <name type="scientific">Heracleum sosnowskyi</name>
    <dbReference type="NCBI Taxonomy" id="360622"/>
    <lineage>
        <taxon>Eukaryota</taxon>
        <taxon>Viridiplantae</taxon>
        <taxon>Streptophyta</taxon>
        <taxon>Embryophyta</taxon>
        <taxon>Tracheophyta</taxon>
        <taxon>Spermatophyta</taxon>
        <taxon>Magnoliopsida</taxon>
        <taxon>eudicotyledons</taxon>
        <taxon>Gunneridae</taxon>
        <taxon>Pentapetalae</taxon>
        <taxon>asterids</taxon>
        <taxon>campanulids</taxon>
        <taxon>Apiales</taxon>
        <taxon>Apiaceae</taxon>
        <taxon>Apioideae</taxon>
        <taxon>apioid superclade</taxon>
        <taxon>Tordylieae</taxon>
        <taxon>Tordyliinae</taxon>
        <taxon>Heracleum</taxon>
    </lineage>
</organism>
<feature type="region of interest" description="Disordered" evidence="1">
    <location>
        <begin position="378"/>
        <end position="417"/>
    </location>
</feature>
<feature type="region of interest" description="Disordered" evidence="1">
    <location>
        <begin position="103"/>
        <end position="157"/>
    </location>
</feature>
<feature type="compositionally biased region" description="Polar residues" evidence="1">
    <location>
        <begin position="406"/>
        <end position="416"/>
    </location>
</feature>
<feature type="compositionally biased region" description="Polar residues" evidence="1">
    <location>
        <begin position="107"/>
        <end position="143"/>
    </location>
</feature>
<name>A0AAD8GXX9_9APIA</name>
<feature type="compositionally biased region" description="Basic and acidic residues" evidence="1">
    <location>
        <begin position="435"/>
        <end position="444"/>
    </location>
</feature>
<feature type="compositionally biased region" description="Polar residues" evidence="1">
    <location>
        <begin position="540"/>
        <end position="553"/>
    </location>
</feature>